<reference evidence="9 10" key="1">
    <citation type="submission" date="2022-06" db="EMBL/GenBank/DDBJ databases">
        <title>Genomic Encyclopedia of Archaeal and Bacterial Type Strains, Phase II (KMG-II): from individual species to whole genera.</title>
        <authorList>
            <person name="Goeker M."/>
        </authorList>
    </citation>
    <scope>NUCLEOTIDE SEQUENCE [LARGE SCALE GENOMIC DNA]</scope>
    <source>
        <strain evidence="9 10">DSM 40477</strain>
    </source>
</reference>
<sequence>MSETVLATPAAAPARRRDGLRGLLRKPLFVVSALITLLYLAMAAFPGLFTSVDPRACSLAFSGVGPSSGHPFGYDLQGCDYLANIIYGTRSSISIGLLVTVATFVLAAVFGGLAGYFGGLVDGVVSRTADIMFGLPFIVAAIVVLNMFPQRDVLSVSLVLIVLGWPGGMRYMRGSVLKVRNLEYVQAARVLGSGHTRVLLSHVMPNSLTPLIVLKTLEVGAVIAAEAALTFLGVGLQPPAISWGLQLSAAHSQWQAHPHLVIFPSIFLSLAVLAFVVLGDSLRDALDPKER</sequence>
<comment type="subcellular location">
    <subcellularLocation>
        <location evidence="1 7">Cell membrane</location>
        <topology evidence="1 7">Multi-pass membrane protein</topology>
    </subcellularLocation>
</comment>
<proteinExistence type="inferred from homology"/>
<dbReference type="Pfam" id="PF00528">
    <property type="entry name" value="BPD_transp_1"/>
    <property type="match status" value="1"/>
</dbReference>
<evidence type="ECO:0000256" key="3">
    <source>
        <dbReference type="ARBA" id="ARBA00022475"/>
    </source>
</evidence>
<evidence type="ECO:0000259" key="8">
    <source>
        <dbReference type="PROSITE" id="PS50928"/>
    </source>
</evidence>
<keyword evidence="3" id="KW-1003">Cell membrane</keyword>
<dbReference type="Gene3D" id="1.10.3720.10">
    <property type="entry name" value="MetI-like"/>
    <property type="match status" value="1"/>
</dbReference>
<organism evidence="9 10">
    <name type="scientific">Streptoalloteichus tenebrarius (strain ATCC 17920 / DSM 40477 / JCM 4838 / CBS 697.72 / NBRC 16177 / NCIMB 11028 / NRRL B-12390 / A12253. 1 / ISP 5477)</name>
    <name type="common">Streptomyces tenebrarius</name>
    <dbReference type="NCBI Taxonomy" id="1933"/>
    <lineage>
        <taxon>Bacteria</taxon>
        <taxon>Bacillati</taxon>
        <taxon>Actinomycetota</taxon>
        <taxon>Actinomycetes</taxon>
        <taxon>Pseudonocardiales</taxon>
        <taxon>Pseudonocardiaceae</taxon>
        <taxon>Streptoalloteichus</taxon>
    </lineage>
</organism>
<evidence type="ECO:0000256" key="7">
    <source>
        <dbReference type="RuleBase" id="RU363032"/>
    </source>
</evidence>
<dbReference type="InterPro" id="IPR050366">
    <property type="entry name" value="BP-dependent_transpt_permease"/>
</dbReference>
<feature type="transmembrane region" description="Helical" evidence="7">
    <location>
        <begin position="27"/>
        <end position="49"/>
    </location>
</feature>
<feature type="transmembrane region" description="Helical" evidence="7">
    <location>
        <begin position="129"/>
        <end position="148"/>
    </location>
</feature>
<dbReference type="PANTHER" id="PTHR43386:SF6">
    <property type="entry name" value="ABC TRANSPORTER PERMEASE PROTEIN"/>
    <property type="match status" value="1"/>
</dbReference>
<dbReference type="RefSeq" id="WP_253669180.1">
    <property type="nucleotide sequence ID" value="NZ_JAMTCP010000007.1"/>
</dbReference>
<dbReference type="EMBL" id="JAMTCP010000007">
    <property type="protein sequence ID" value="MCP2258251.1"/>
    <property type="molecule type" value="Genomic_DNA"/>
</dbReference>
<dbReference type="InterPro" id="IPR035906">
    <property type="entry name" value="MetI-like_sf"/>
</dbReference>
<gene>
    <name evidence="9" type="ORF">LX15_001945</name>
</gene>
<keyword evidence="4 7" id="KW-0812">Transmembrane</keyword>
<keyword evidence="10" id="KW-1185">Reference proteome</keyword>
<evidence type="ECO:0000256" key="1">
    <source>
        <dbReference type="ARBA" id="ARBA00004651"/>
    </source>
</evidence>
<dbReference type="InterPro" id="IPR000515">
    <property type="entry name" value="MetI-like"/>
</dbReference>
<feature type="transmembrane region" description="Helical" evidence="7">
    <location>
        <begin position="154"/>
        <end position="172"/>
    </location>
</feature>
<keyword evidence="6 7" id="KW-0472">Membrane</keyword>
<evidence type="ECO:0000256" key="6">
    <source>
        <dbReference type="ARBA" id="ARBA00023136"/>
    </source>
</evidence>
<evidence type="ECO:0000256" key="5">
    <source>
        <dbReference type="ARBA" id="ARBA00022989"/>
    </source>
</evidence>
<evidence type="ECO:0000256" key="4">
    <source>
        <dbReference type="ARBA" id="ARBA00022692"/>
    </source>
</evidence>
<dbReference type="Proteomes" id="UP001205311">
    <property type="component" value="Unassembled WGS sequence"/>
</dbReference>
<dbReference type="PANTHER" id="PTHR43386">
    <property type="entry name" value="OLIGOPEPTIDE TRANSPORT SYSTEM PERMEASE PROTEIN APPC"/>
    <property type="match status" value="1"/>
</dbReference>
<comment type="caution">
    <text evidence="9">The sequence shown here is derived from an EMBL/GenBank/DDBJ whole genome shotgun (WGS) entry which is preliminary data.</text>
</comment>
<dbReference type="SUPFAM" id="SSF161098">
    <property type="entry name" value="MetI-like"/>
    <property type="match status" value="1"/>
</dbReference>
<accession>A0ABT1HRV2</accession>
<comment type="similarity">
    <text evidence="7">Belongs to the binding-protein-dependent transport system permease family.</text>
</comment>
<evidence type="ECO:0000313" key="9">
    <source>
        <dbReference type="EMBL" id="MCP2258251.1"/>
    </source>
</evidence>
<dbReference type="PROSITE" id="PS50928">
    <property type="entry name" value="ABC_TM1"/>
    <property type="match status" value="1"/>
</dbReference>
<keyword evidence="5 7" id="KW-1133">Transmembrane helix</keyword>
<feature type="transmembrane region" description="Helical" evidence="7">
    <location>
        <begin position="256"/>
        <end position="279"/>
    </location>
</feature>
<evidence type="ECO:0000256" key="2">
    <source>
        <dbReference type="ARBA" id="ARBA00022448"/>
    </source>
</evidence>
<evidence type="ECO:0000313" key="10">
    <source>
        <dbReference type="Proteomes" id="UP001205311"/>
    </source>
</evidence>
<feature type="transmembrane region" description="Helical" evidence="7">
    <location>
        <begin position="93"/>
        <end position="117"/>
    </location>
</feature>
<name>A0ABT1HRV2_STRSD</name>
<keyword evidence="2 7" id="KW-0813">Transport</keyword>
<dbReference type="CDD" id="cd06261">
    <property type="entry name" value="TM_PBP2"/>
    <property type="match status" value="1"/>
</dbReference>
<feature type="domain" description="ABC transmembrane type-1" evidence="8">
    <location>
        <begin position="93"/>
        <end position="279"/>
    </location>
</feature>
<protein>
    <submittedName>
        <fullName evidence="9">Oligopeptide transport system permease protein</fullName>
    </submittedName>
</protein>